<feature type="transmembrane region" description="Helical" evidence="7">
    <location>
        <begin position="351"/>
        <end position="375"/>
    </location>
</feature>
<organism evidence="9 10">
    <name type="scientific">Micromonospora thermarum</name>
    <dbReference type="NCBI Taxonomy" id="2720024"/>
    <lineage>
        <taxon>Bacteria</taxon>
        <taxon>Bacillati</taxon>
        <taxon>Actinomycetota</taxon>
        <taxon>Actinomycetes</taxon>
        <taxon>Micromonosporales</taxon>
        <taxon>Micromonosporaceae</taxon>
        <taxon>Micromonospora</taxon>
    </lineage>
</organism>
<feature type="transmembrane region" description="Helical" evidence="7">
    <location>
        <begin position="258"/>
        <end position="278"/>
    </location>
</feature>
<evidence type="ECO:0000256" key="1">
    <source>
        <dbReference type="ARBA" id="ARBA00004651"/>
    </source>
</evidence>
<gene>
    <name evidence="9" type="ORF">HCJ94_28145</name>
</gene>
<feature type="transmembrane region" description="Helical" evidence="7">
    <location>
        <begin position="314"/>
        <end position="339"/>
    </location>
</feature>
<accession>A0ABX0ZFL3</accession>
<evidence type="ECO:0000256" key="4">
    <source>
        <dbReference type="ARBA" id="ARBA00022989"/>
    </source>
</evidence>
<dbReference type="PANTHER" id="PTHR43124:SF3">
    <property type="entry name" value="CHLORAMPHENICOL EFFLUX PUMP RV0191"/>
    <property type="match status" value="1"/>
</dbReference>
<protein>
    <submittedName>
        <fullName evidence="9">MFS transporter</fullName>
    </submittedName>
</protein>
<keyword evidence="4 7" id="KW-1133">Transmembrane helix</keyword>
<comment type="caution">
    <text evidence="9">The sequence shown here is derived from an EMBL/GenBank/DDBJ whole genome shotgun (WGS) entry which is preliminary data.</text>
</comment>
<feature type="transmembrane region" description="Helical" evidence="7">
    <location>
        <begin position="221"/>
        <end position="246"/>
    </location>
</feature>
<comment type="subcellular location">
    <subcellularLocation>
        <location evidence="1">Cell membrane</location>
        <topology evidence="1">Multi-pass membrane protein</topology>
    </subcellularLocation>
</comment>
<dbReference type="EMBL" id="JAATEO010000054">
    <property type="protein sequence ID" value="NJP35729.1"/>
    <property type="molecule type" value="Genomic_DNA"/>
</dbReference>
<feature type="transmembrane region" description="Helical" evidence="7">
    <location>
        <begin position="59"/>
        <end position="80"/>
    </location>
</feature>
<dbReference type="Proteomes" id="UP000783871">
    <property type="component" value="Unassembled WGS sequence"/>
</dbReference>
<dbReference type="InterPro" id="IPR011701">
    <property type="entry name" value="MFS"/>
</dbReference>
<evidence type="ECO:0000256" key="6">
    <source>
        <dbReference type="SAM" id="MobiDB-lite"/>
    </source>
</evidence>
<name>A0ABX0ZFL3_9ACTN</name>
<sequence>MSAGAPAVTSPHPRPADRPPARDGVAAFVLAATAFALVTGETLPVGLLGEIAADLRAPASQVGLSVTVYAAVAAVTAVPLTRLLARWDRRRVLVACAGVFALGHLVTALAPTVAVLMAGRCVSALGHGVYFAVAMPVAARLAAPHRRGRAASRVAVGGASALVVGTPLVTLVGQAWGWRAAATTVVVASLALAVVLARTLPALPGDRGRATDGRLAVTLRAAGLPTVLAVTLLAVAGHFAFFTYLAPYADRELGVRDAGLSLVLLCYGIASVAGSAAGGRIADARPVTSMRVAAAAFTVVPAALWLAGRAGAPVPGAVLLVLSGASFSLVAVLTALAVLRRVDGGRAETANALHSILFQVGILAGSALGSLLARFGAVDAVPLVTAGTGLVVLVVASLAGTAFRAGGVERRPH</sequence>
<dbReference type="RefSeq" id="WP_168004042.1">
    <property type="nucleotide sequence ID" value="NZ_JAATEO010000054.1"/>
</dbReference>
<keyword evidence="5 7" id="KW-0472">Membrane</keyword>
<evidence type="ECO:0000259" key="8">
    <source>
        <dbReference type="PROSITE" id="PS50850"/>
    </source>
</evidence>
<dbReference type="PROSITE" id="PS50850">
    <property type="entry name" value="MFS"/>
    <property type="match status" value="1"/>
</dbReference>
<feature type="transmembrane region" description="Helical" evidence="7">
    <location>
        <begin position="154"/>
        <end position="172"/>
    </location>
</feature>
<dbReference type="CDD" id="cd17324">
    <property type="entry name" value="MFS_NepI_like"/>
    <property type="match status" value="1"/>
</dbReference>
<feature type="domain" description="Major facilitator superfamily (MFS) profile" evidence="8">
    <location>
        <begin position="26"/>
        <end position="404"/>
    </location>
</feature>
<feature type="transmembrane region" description="Helical" evidence="7">
    <location>
        <begin position="24"/>
        <end position="47"/>
    </location>
</feature>
<feature type="transmembrane region" description="Helical" evidence="7">
    <location>
        <begin position="92"/>
        <end position="118"/>
    </location>
</feature>
<dbReference type="InterPro" id="IPR050189">
    <property type="entry name" value="MFS_Efflux_Transporters"/>
</dbReference>
<evidence type="ECO:0000313" key="9">
    <source>
        <dbReference type="EMBL" id="NJP35729.1"/>
    </source>
</evidence>
<evidence type="ECO:0000256" key="5">
    <source>
        <dbReference type="ARBA" id="ARBA00023136"/>
    </source>
</evidence>
<feature type="region of interest" description="Disordered" evidence="6">
    <location>
        <begin position="1"/>
        <end position="20"/>
    </location>
</feature>
<dbReference type="PANTHER" id="PTHR43124">
    <property type="entry name" value="PURINE EFFLUX PUMP PBUE"/>
    <property type="match status" value="1"/>
</dbReference>
<feature type="transmembrane region" description="Helical" evidence="7">
    <location>
        <begin position="178"/>
        <end position="200"/>
    </location>
</feature>
<dbReference type="InterPro" id="IPR036259">
    <property type="entry name" value="MFS_trans_sf"/>
</dbReference>
<dbReference type="Gene3D" id="1.20.1250.20">
    <property type="entry name" value="MFS general substrate transporter like domains"/>
    <property type="match status" value="1"/>
</dbReference>
<proteinExistence type="predicted"/>
<reference evidence="9 10" key="1">
    <citation type="submission" date="2020-03" db="EMBL/GenBank/DDBJ databases">
        <title>WGS of actinomycetes isolated from Thailand.</title>
        <authorList>
            <person name="Thawai C."/>
        </authorList>
    </citation>
    <scope>NUCLEOTIDE SEQUENCE [LARGE SCALE GENOMIC DNA]</scope>
    <source>
        <strain evidence="9 10">HSS6-12</strain>
    </source>
</reference>
<feature type="transmembrane region" description="Helical" evidence="7">
    <location>
        <begin position="381"/>
        <end position="403"/>
    </location>
</feature>
<dbReference type="SUPFAM" id="SSF103473">
    <property type="entry name" value="MFS general substrate transporter"/>
    <property type="match status" value="1"/>
</dbReference>
<feature type="transmembrane region" description="Helical" evidence="7">
    <location>
        <begin position="290"/>
        <end position="308"/>
    </location>
</feature>
<evidence type="ECO:0000256" key="3">
    <source>
        <dbReference type="ARBA" id="ARBA00022692"/>
    </source>
</evidence>
<evidence type="ECO:0000313" key="10">
    <source>
        <dbReference type="Proteomes" id="UP000783871"/>
    </source>
</evidence>
<keyword evidence="10" id="KW-1185">Reference proteome</keyword>
<dbReference type="Pfam" id="PF07690">
    <property type="entry name" value="MFS_1"/>
    <property type="match status" value="1"/>
</dbReference>
<keyword evidence="2" id="KW-1003">Cell membrane</keyword>
<evidence type="ECO:0000256" key="2">
    <source>
        <dbReference type="ARBA" id="ARBA00022475"/>
    </source>
</evidence>
<evidence type="ECO:0000256" key="7">
    <source>
        <dbReference type="SAM" id="Phobius"/>
    </source>
</evidence>
<dbReference type="InterPro" id="IPR020846">
    <property type="entry name" value="MFS_dom"/>
</dbReference>
<feature type="transmembrane region" description="Helical" evidence="7">
    <location>
        <begin position="124"/>
        <end position="142"/>
    </location>
</feature>
<keyword evidence="3 7" id="KW-0812">Transmembrane</keyword>